<accession>A0AA35PRL5</accession>
<name>A0AA35PRL5_9SAUR</name>
<evidence type="ECO:0000313" key="2">
    <source>
        <dbReference type="Proteomes" id="UP001178461"/>
    </source>
</evidence>
<dbReference type="EMBL" id="OX395143">
    <property type="protein sequence ID" value="CAI5797889.1"/>
    <property type="molecule type" value="Genomic_DNA"/>
</dbReference>
<keyword evidence="2" id="KW-1185">Reference proteome</keyword>
<sequence length="123" mass="14156">MCLKRRILPKESWELWFPTQRTTTPSTLNKLHSPGFFGGSHLLYMYSMDLLLQTTGPQSAGYIAHDSFSLSRHSQRYALWGRRRGPSQWLLPDFGTPTLEKPDWLLPCCPSACRHLIILVNLL</sequence>
<dbReference type="AlphaFoldDB" id="A0AA35PRL5"/>
<dbReference type="Proteomes" id="UP001178461">
    <property type="component" value="Chromosome 16"/>
</dbReference>
<organism evidence="1 2">
    <name type="scientific">Podarcis lilfordi</name>
    <name type="common">Lilford's wall lizard</name>
    <dbReference type="NCBI Taxonomy" id="74358"/>
    <lineage>
        <taxon>Eukaryota</taxon>
        <taxon>Metazoa</taxon>
        <taxon>Chordata</taxon>
        <taxon>Craniata</taxon>
        <taxon>Vertebrata</taxon>
        <taxon>Euteleostomi</taxon>
        <taxon>Lepidosauria</taxon>
        <taxon>Squamata</taxon>
        <taxon>Bifurcata</taxon>
        <taxon>Unidentata</taxon>
        <taxon>Episquamata</taxon>
        <taxon>Laterata</taxon>
        <taxon>Lacertibaenia</taxon>
        <taxon>Lacertidae</taxon>
        <taxon>Podarcis</taxon>
    </lineage>
</organism>
<gene>
    <name evidence="1" type="ORF">PODLI_1B007483</name>
</gene>
<evidence type="ECO:0000313" key="1">
    <source>
        <dbReference type="EMBL" id="CAI5797889.1"/>
    </source>
</evidence>
<reference evidence="1" key="1">
    <citation type="submission" date="2022-12" db="EMBL/GenBank/DDBJ databases">
        <authorList>
            <person name="Alioto T."/>
            <person name="Alioto T."/>
            <person name="Gomez Garrido J."/>
        </authorList>
    </citation>
    <scope>NUCLEOTIDE SEQUENCE</scope>
</reference>
<protein>
    <submittedName>
        <fullName evidence="1">Uncharacterized protein</fullName>
    </submittedName>
</protein>
<proteinExistence type="predicted"/>